<dbReference type="Gene3D" id="2.130.10.10">
    <property type="entry name" value="YVTN repeat-like/Quinoprotein amine dehydrogenase"/>
    <property type="match status" value="1"/>
</dbReference>
<dbReference type="PROSITE" id="PS51468">
    <property type="entry name" value="VIT"/>
    <property type="match status" value="1"/>
</dbReference>
<dbReference type="PATRIC" id="fig|394096.3.peg.79"/>
<evidence type="ECO:0000256" key="1">
    <source>
        <dbReference type="SAM" id="SignalP"/>
    </source>
</evidence>
<feature type="domain" description="VIT" evidence="2">
    <location>
        <begin position="22"/>
        <end position="149"/>
    </location>
</feature>
<dbReference type="Pfam" id="PF08487">
    <property type="entry name" value="VIT"/>
    <property type="match status" value="1"/>
</dbReference>
<proteinExistence type="predicted"/>
<reference evidence="3 4" key="1">
    <citation type="submission" date="2014-04" db="EMBL/GenBank/DDBJ databases">
        <title>Genome assembly of Hyalangium minutum DSM 14724.</title>
        <authorList>
            <person name="Sharma G."/>
            <person name="Subramanian S."/>
        </authorList>
    </citation>
    <scope>NUCLEOTIDE SEQUENCE [LARGE SCALE GENOMIC DNA]</scope>
    <source>
        <strain evidence="3 4">DSM 14724</strain>
    </source>
</reference>
<dbReference type="SUPFAM" id="SSF63829">
    <property type="entry name" value="Calcium-dependent phosphotriesterase"/>
    <property type="match status" value="1"/>
</dbReference>
<dbReference type="EMBL" id="JMCB01000001">
    <property type="protein sequence ID" value="KFE71820.1"/>
    <property type="molecule type" value="Genomic_DNA"/>
</dbReference>
<dbReference type="InterPro" id="IPR013694">
    <property type="entry name" value="VIT"/>
</dbReference>
<comment type="caution">
    <text evidence="3">The sequence shown here is derived from an EMBL/GenBank/DDBJ whole genome shotgun (WGS) entry which is preliminary data.</text>
</comment>
<dbReference type="STRING" id="394096.DB31_0081"/>
<dbReference type="AlphaFoldDB" id="A0A085WVV7"/>
<evidence type="ECO:0000259" key="2">
    <source>
        <dbReference type="PROSITE" id="PS51468"/>
    </source>
</evidence>
<accession>A0A085WVV7</accession>
<dbReference type="InterPro" id="IPR015943">
    <property type="entry name" value="WD40/YVTN_repeat-like_dom_sf"/>
</dbReference>
<feature type="chain" id="PRO_5001800018" description="VIT domain-containing protein" evidence="1">
    <location>
        <begin position="22"/>
        <end position="1206"/>
    </location>
</feature>
<gene>
    <name evidence="3" type="ORF">DB31_0081</name>
</gene>
<keyword evidence="4" id="KW-1185">Reference proteome</keyword>
<evidence type="ECO:0000313" key="3">
    <source>
        <dbReference type="EMBL" id="KFE71820.1"/>
    </source>
</evidence>
<sequence length="1206" mass="129400">MTTARCCFLVSLLLLSLPARAQDNQKAGLFTEARQLPLVSQSLYVDARGEDAEVRLVQVFHNAGPELGQADYQLHLPEGATVVSFGFWQGERFLAAELKEKGEAEAAHEKAAGEGRATALLKTDAGVQRFSVYPVREGALQRVEVTLRVPVAREMGRSQVALAVDRFLGQGRAASSVVVDVQTEEPLADVGVEGARFAQLGRSERGTRLVFSTDKPVEVWWSEKGAPLSYGADAVKLEDGSSAVGLRVALNNAGEWRAPYKELRLYVDASFSMRRRRAALEALVDRLQDQSAAPVRVFAVGDTVREQRASGDAAAVVKALLDGTAGHTTHGASFARAMDDARCRTPEVRCVGVTDLQLAGFEQILPLLPSFVFLADAHERAFMEGQVPLSARVFDPEVEAMAKLRAQADELVLPVLEVTALTQDGHGVEPMGSSSRRVAEGGLLRLFFLSTSEAPLEVAAHIEGRQVGRQVPVTVRSPESPEGRAVRRGYFERQLATWMAAYKRSPDPELKQRIIETSLKEKIPTAFTALQVSSPELSLDSIKPGDPLLTARVEPGLEEVTAWYPFGEARRLVYDAKEGVFVDRFLVPRGWTDRLYAVEVFKRYTDGRVRQERAWYRLDDAGPAVAVEADTERGVLRITSAEAGQELGGVRLEGANTWTRTLSALSGEWLVPLTELPSAFTVVARDRAGNTVHLAFTWENHTLSAMVEDEAVAVASRTSLQREVPALSVEGQGLRLVGEEVRLTVAGKELRYAHAEAPLTSLALTAVLPLEGGAALFGTQSGELVSLSCAKEMERCTAHAVGTFPSHPVTGLVTLPEGTVLVGVLGEGLKELRGEKLERSKLDVGSVYVTGVVSDGRDVLVGTAYNGLWRVTGGRALRTKFAHPHVLSLSMAAGGVEVASGSGRFLQKGRDRYVALSQLSLPAGSAAMMAAARFEGEVYLGGFDSGLWRWAGNQAEPVSLELDVREAQVNALASFDGALWAGTEAGLLRLSRSGKGLRVERIHEASAHDLAVGPEGLAVATSRGLLVVSAGAQVRRVDLQSGVDAGKFFAVAWQEGTLWAGGMDGLYRFEGGRGERLGAAEGYRGGWVTALLTRGDSVWVGTYASGVYAVKEGRASKVQGLEGQWVPLRALKAVGDTVWVGGLGMPSVRVSADGGKRAVLLPTRDVNDAMAVPGGTLLLTTDGAMLLPGPVATEPVKEVSFFSLPW</sequence>
<dbReference type="OrthoDB" id="9784383at2"/>
<name>A0A085WVV7_9BACT</name>
<evidence type="ECO:0000313" key="4">
    <source>
        <dbReference type="Proteomes" id="UP000028725"/>
    </source>
</evidence>
<organism evidence="3 4">
    <name type="scientific">Hyalangium minutum</name>
    <dbReference type="NCBI Taxonomy" id="394096"/>
    <lineage>
        <taxon>Bacteria</taxon>
        <taxon>Pseudomonadati</taxon>
        <taxon>Myxococcota</taxon>
        <taxon>Myxococcia</taxon>
        <taxon>Myxococcales</taxon>
        <taxon>Cystobacterineae</taxon>
        <taxon>Archangiaceae</taxon>
        <taxon>Hyalangium</taxon>
    </lineage>
</organism>
<dbReference type="RefSeq" id="WP_044180556.1">
    <property type="nucleotide sequence ID" value="NZ_JMCB01000001.1"/>
</dbReference>
<keyword evidence="1" id="KW-0732">Signal</keyword>
<protein>
    <recommendedName>
        <fullName evidence="2">VIT domain-containing protein</fullName>
    </recommendedName>
</protein>
<dbReference type="Proteomes" id="UP000028725">
    <property type="component" value="Unassembled WGS sequence"/>
</dbReference>
<feature type="signal peptide" evidence="1">
    <location>
        <begin position="1"/>
        <end position="21"/>
    </location>
</feature>